<feature type="compositionally biased region" description="Basic and acidic residues" evidence="1">
    <location>
        <begin position="134"/>
        <end position="158"/>
    </location>
</feature>
<organism evidence="2 3">
    <name type="scientific">Lolium multiflorum</name>
    <name type="common">Italian ryegrass</name>
    <name type="synonym">Lolium perenne subsp. multiflorum</name>
    <dbReference type="NCBI Taxonomy" id="4521"/>
    <lineage>
        <taxon>Eukaryota</taxon>
        <taxon>Viridiplantae</taxon>
        <taxon>Streptophyta</taxon>
        <taxon>Embryophyta</taxon>
        <taxon>Tracheophyta</taxon>
        <taxon>Spermatophyta</taxon>
        <taxon>Magnoliopsida</taxon>
        <taxon>Liliopsida</taxon>
        <taxon>Poales</taxon>
        <taxon>Poaceae</taxon>
        <taxon>BOP clade</taxon>
        <taxon>Pooideae</taxon>
        <taxon>Poodae</taxon>
        <taxon>Poeae</taxon>
        <taxon>Poeae Chloroplast Group 2 (Poeae type)</taxon>
        <taxon>Loliodinae</taxon>
        <taxon>Loliinae</taxon>
        <taxon>Lolium</taxon>
    </lineage>
</organism>
<dbReference type="GO" id="GO:0005737">
    <property type="term" value="C:cytoplasm"/>
    <property type="evidence" value="ECO:0007669"/>
    <property type="project" value="TreeGrafter"/>
</dbReference>
<dbReference type="GO" id="GO:0000822">
    <property type="term" value="F:inositol hexakisphosphate binding"/>
    <property type="evidence" value="ECO:0007669"/>
    <property type="project" value="TreeGrafter"/>
</dbReference>
<evidence type="ECO:0000256" key="1">
    <source>
        <dbReference type="SAM" id="MobiDB-lite"/>
    </source>
</evidence>
<keyword evidence="3" id="KW-1185">Reference proteome</keyword>
<dbReference type="InterPro" id="IPR012476">
    <property type="entry name" value="GLE1"/>
</dbReference>
<comment type="caution">
    <text evidence="2">The sequence shown here is derived from an EMBL/GenBank/DDBJ whole genome shotgun (WGS) entry which is preliminary data.</text>
</comment>
<dbReference type="GO" id="GO:0031369">
    <property type="term" value="F:translation initiation factor binding"/>
    <property type="evidence" value="ECO:0007669"/>
    <property type="project" value="TreeGrafter"/>
</dbReference>
<dbReference type="GO" id="GO:0044614">
    <property type="term" value="C:nuclear pore cytoplasmic filaments"/>
    <property type="evidence" value="ECO:0007669"/>
    <property type="project" value="TreeGrafter"/>
</dbReference>
<proteinExistence type="predicted"/>
<sequence>MRVEEEDDQDDNRDGDTLAIVTTEARFSCNDLEPSSEESGDELDSSTTPYHLLEKRSPEEKSVLLALGRVHRLKIQEEVRSKLSSLDIQSEIQRTISVSARIEKYAESRKELVLDEHLSMVQSDHEQRSQIVERGIRDDAAVEEARRREQSMKEEEIK</sequence>
<accession>A0AAD8VWM6</accession>
<dbReference type="GO" id="GO:0005543">
    <property type="term" value="F:phospholipid binding"/>
    <property type="evidence" value="ECO:0007669"/>
    <property type="project" value="TreeGrafter"/>
</dbReference>
<dbReference type="PANTHER" id="PTHR12960:SF0">
    <property type="entry name" value="MRNA EXPORT FACTOR GLE1"/>
    <property type="match status" value="1"/>
</dbReference>
<name>A0AAD8VWM6_LOLMU</name>
<evidence type="ECO:0000313" key="2">
    <source>
        <dbReference type="EMBL" id="KAK1626387.1"/>
    </source>
</evidence>
<dbReference type="EMBL" id="JAUUTY010000005">
    <property type="protein sequence ID" value="KAK1626387.1"/>
    <property type="molecule type" value="Genomic_DNA"/>
</dbReference>
<dbReference type="PANTHER" id="PTHR12960">
    <property type="entry name" value="GLE-1-RELATED"/>
    <property type="match status" value="1"/>
</dbReference>
<dbReference type="Proteomes" id="UP001231189">
    <property type="component" value="Unassembled WGS sequence"/>
</dbReference>
<dbReference type="AlphaFoldDB" id="A0AAD8VWM6"/>
<feature type="region of interest" description="Disordered" evidence="1">
    <location>
        <begin position="24"/>
        <end position="54"/>
    </location>
</feature>
<feature type="region of interest" description="Disordered" evidence="1">
    <location>
        <begin position="123"/>
        <end position="158"/>
    </location>
</feature>
<dbReference type="GO" id="GO:0016973">
    <property type="term" value="P:poly(A)+ mRNA export from nucleus"/>
    <property type="evidence" value="ECO:0007669"/>
    <property type="project" value="InterPro"/>
</dbReference>
<reference evidence="2" key="1">
    <citation type="submission" date="2023-07" db="EMBL/GenBank/DDBJ databases">
        <title>A chromosome-level genome assembly of Lolium multiflorum.</title>
        <authorList>
            <person name="Chen Y."/>
            <person name="Copetti D."/>
            <person name="Kolliker R."/>
            <person name="Studer B."/>
        </authorList>
    </citation>
    <scope>NUCLEOTIDE SEQUENCE</scope>
    <source>
        <strain evidence="2">02402/16</strain>
        <tissue evidence="2">Leaf</tissue>
    </source>
</reference>
<protein>
    <submittedName>
        <fullName evidence="2">Uncharacterized protein</fullName>
    </submittedName>
</protein>
<feature type="compositionally biased region" description="Acidic residues" evidence="1">
    <location>
        <begin position="34"/>
        <end position="44"/>
    </location>
</feature>
<evidence type="ECO:0000313" key="3">
    <source>
        <dbReference type="Proteomes" id="UP001231189"/>
    </source>
</evidence>
<gene>
    <name evidence="2" type="ORF">QYE76_000702</name>
</gene>